<comment type="caution">
    <text evidence="2">The sequence shown here is derived from an EMBL/GenBank/DDBJ whole genome shotgun (WGS) entry which is preliminary data.</text>
</comment>
<evidence type="ECO:0000256" key="1">
    <source>
        <dbReference type="SAM" id="MobiDB-lite"/>
    </source>
</evidence>
<evidence type="ECO:0000313" key="3">
    <source>
        <dbReference type="Proteomes" id="UP000276133"/>
    </source>
</evidence>
<dbReference type="Gene3D" id="3.30.40.10">
    <property type="entry name" value="Zinc/RING finger domain, C3HC4 (zinc finger)"/>
    <property type="match status" value="1"/>
</dbReference>
<dbReference type="EMBL" id="REGN01006230">
    <property type="protein sequence ID" value="RNA10351.1"/>
    <property type="molecule type" value="Genomic_DNA"/>
</dbReference>
<protein>
    <submittedName>
        <fullName evidence="2">Uncharacterized protein</fullName>
    </submittedName>
</protein>
<organism evidence="2 3">
    <name type="scientific">Brachionus plicatilis</name>
    <name type="common">Marine rotifer</name>
    <name type="synonym">Brachionus muelleri</name>
    <dbReference type="NCBI Taxonomy" id="10195"/>
    <lineage>
        <taxon>Eukaryota</taxon>
        <taxon>Metazoa</taxon>
        <taxon>Spiralia</taxon>
        <taxon>Gnathifera</taxon>
        <taxon>Rotifera</taxon>
        <taxon>Eurotatoria</taxon>
        <taxon>Monogononta</taxon>
        <taxon>Pseudotrocha</taxon>
        <taxon>Ploima</taxon>
        <taxon>Brachionidae</taxon>
        <taxon>Brachionus</taxon>
    </lineage>
</organism>
<dbReference type="Proteomes" id="UP000276133">
    <property type="component" value="Unassembled WGS sequence"/>
</dbReference>
<accession>A0A3M7QH39</accession>
<reference evidence="2 3" key="1">
    <citation type="journal article" date="2018" name="Sci. Rep.">
        <title>Genomic signatures of local adaptation to the degree of environmental predictability in rotifers.</title>
        <authorList>
            <person name="Franch-Gras L."/>
            <person name="Hahn C."/>
            <person name="Garcia-Roger E.M."/>
            <person name="Carmona M.J."/>
            <person name="Serra M."/>
            <person name="Gomez A."/>
        </authorList>
    </citation>
    <scope>NUCLEOTIDE SEQUENCE [LARGE SCALE GENOMIC DNA]</scope>
    <source>
        <strain evidence="2">HYR1</strain>
    </source>
</reference>
<dbReference type="SUPFAM" id="SSF57903">
    <property type="entry name" value="FYVE/PHD zinc finger"/>
    <property type="match status" value="1"/>
</dbReference>
<dbReference type="InterPro" id="IPR013083">
    <property type="entry name" value="Znf_RING/FYVE/PHD"/>
</dbReference>
<dbReference type="AlphaFoldDB" id="A0A3M7QH39"/>
<sequence length="102" mass="11766">MSNDKNEFIESSSTESDLSSDMSDNESVPSKTVSFAKHDEFENAYRKMIEDTYQLFNIVKCPIVDENHDSIACDYCYKWSHFKCVVGLPRHYWLSAPTSRAP</sequence>
<keyword evidence="3" id="KW-1185">Reference proteome</keyword>
<name>A0A3M7QH39_BRAPC</name>
<feature type="compositionally biased region" description="Low complexity" evidence="1">
    <location>
        <begin position="11"/>
        <end position="22"/>
    </location>
</feature>
<dbReference type="InterPro" id="IPR011011">
    <property type="entry name" value="Znf_FYVE_PHD"/>
</dbReference>
<feature type="region of interest" description="Disordered" evidence="1">
    <location>
        <begin position="1"/>
        <end position="31"/>
    </location>
</feature>
<evidence type="ECO:0000313" key="2">
    <source>
        <dbReference type="EMBL" id="RNA10351.1"/>
    </source>
</evidence>
<gene>
    <name evidence="2" type="ORF">BpHYR1_036330</name>
</gene>
<proteinExistence type="predicted"/>